<dbReference type="EMBL" id="QEHR01000007">
    <property type="protein sequence ID" value="PVW13938.1"/>
    <property type="molecule type" value="Genomic_DNA"/>
</dbReference>
<protein>
    <submittedName>
        <fullName evidence="1">Na(+)-translocating NADH-quinone reductase subunit F</fullName>
    </submittedName>
</protein>
<evidence type="ECO:0000313" key="2">
    <source>
        <dbReference type="Proteomes" id="UP000245962"/>
    </source>
</evidence>
<keyword evidence="2" id="KW-1185">Reference proteome</keyword>
<dbReference type="AlphaFoldDB" id="A0A2U0HYM6"/>
<reference evidence="1 2" key="1">
    <citation type="submission" date="2018-04" db="EMBL/GenBank/DDBJ databases">
        <title>Marixanthomonas spongiae HN-E44 sp. nov., isolated from a marine sponge.</title>
        <authorList>
            <person name="Luo L."/>
            <person name="Zhuang L."/>
        </authorList>
    </citation>
    <scope>NUCLEOTIDE SEQUENCE [LARGE SCALE GENOMIC DNA]</scope>
    <source>
        <strain evidence="1 2">HN-E44</strain>
    </source>
</reference>
<sequence length="149" mass="16812">MDTPKRLENALSKLYKAFNGDTLNPECCVQCAVGNICDNKDNWKHFSDFHGSLQLNYVGLVHQRLGRTIQGYTPQQLLEIEAVFLKSCGFSIPLNRNGKKPVNPTSKETLFKGLCAVVAYLCALDGVDNVMDYTRMFETGIERLQLEYN</sequence>
<gene>
    <name evidence="1" type="ORF">DDV96_12385</name>
</gene>
<evidence type="ECO:0000313" key="1">
    <source>
        <dbReference type="EMBL" id="PVW13938.1"/>
    </source>
</evidence>
<comment type="caution">
    <text evidence="1">The sequence shown here is derived from an EMBL/GenBank/DDBJ whole genome shotgun (WGS) entry which is preliminary data.</text>
</comment>
<name>A0A2U0HYM6_9FLAO</name>
<dbReference type="Proteomes" id="UP000245962">
    <property type="component" value="Unassembled WGS sequence"/>
</dbReference>
<accession>A0A2U0HYM6</accession>
<dbReference type="RefSeq" id="WP_116695071.1">
    <property type="nucleotide sequence ID" value="NZ_QEHR01000007.1"/>
</dbReference>
<proteinExistence type="predicted"/>
<organism evidence="1 2">
    <name type="scientific">Marixanthomonas spongiae</name>
    <dbReference type="NCBI Taxonomy" id="2174845"/>
    <lineage>
        <taxon>Bacteria</taxon>
        <taxon>Pseudomonadati</taxon>
        <taxon>Bacteroidota</taxon>
        <taxon>Flavobacteriia</taxon>
        <taxon>Flavobacteriales</taxon>
        <taxon>Flavobacteriaceae</taxon>
        <taxon>Marixanthomonas</taxon>
    </lineage>
</organism>
<dbReference type="OrthoDB" id="1144234at2"/>